<dbReference type="EMBL" id="KK785155">
    <property type="protein sequence ID" value="KDO48067.1"/>
    <property type="molecule type" value="Genomic_DNA"/>
</dbReference>
<dbReference type="Proteomes" id="UP000027120">
    <property type="component" value="Unassembled WGS sequence"/>
</dbReference>
<keyword evidence="2" id="KW-1185">Reference proteome</keyword>
<proteinExistence type="predicted"/>
<name>A0A067EA08_CITSI</name>
<organism evidence="1 2">
    <name type="scientific">Citrus sinensis</name>
    <name type="common">Sweet orange</name>
    <name type="synonym">Citrus aurantium var. sinensis</name>
    <dbReference type="NCBI Taxonomy" id="2711"/>
    <lineage>
        <taxon>Eukaryota</taxon>
        <taxon>Viridiplantae</taxon>
        <taxon>Streptophyta</taxon>
        <taxon>Embryophyta</taxon>
        <taxon>Tracheophyta</taxon>
        <taxon>Spermatophyta</taxon>
        <taxon>Magnoliopsida</taxon>
        <taxon>eudicotyledons</taxon>
        <taxon>Gunneridae</taxon>
        <taxon>Pentapetalae</taxon>
        <taxon>rosids</taxon>
        <taxon>malvids</taxon>
        <taxon>Sapindales</taxon>
        <taxon>Rutaceae</taxon>
        <taxon>Aurantioideae</taxon>
        <taxon>Citrus</taxon>
    </lineage>
</organism>
<gene>
    <name evidence="1" type="ORF">CISIN_1g0406972mg</name>
</gene>
<evidence type="ECO:0000313" key="1">
    <source>
        <dbReference type="EMBL" id="KDO48067.1"/>
    </source>
</evidence>
<protein>
    <submittedName>
        <fullName evidence="1">Uncharacterized protein</fullName>
    </submittedName>
</protein>
<reference evidence="1 2" key="1">
    <citation type="submission" date="2014-04" db="EMBL/GenBank/DDBJ databases">
        <authorList>
            <consortium name="International Citrus Genome Consortium"/>
            <person name="Gmitter F."/>
            <person name="Chen C."/>
            <person name="Farmerie W."/>
            <person name="Harkins T."/>
            <person name="Desany B."/>
            <person name="Mohiuddin M."/>
            <person name="Kodira C."/>
            <person name="Borodovsky M."/>
            <person name="Lomsadze A."/>
            <person name="Burns P."/>
            <person name="Jenkins J."/>
            <person name="Prochnik S."/>
            <person name="Shu S."/>
            <person name="Chapman J."/>
            <person name="Pitluck S."/>
            <person name="Schmutz J."/>
            <person name="Rokhsar D."/>
        </authorList>
    </citation>
    <scope>NUCLEOTIDE SEQUENCE</scope>
</reference>
<evidence type="ECO:0000313" key="2">
    <source>
        <dbReference type="Proteomes" id="UP000027120"/>
    </source>
</evidence>
<feature type="non-terminal residue" evidence="1">
    <location>
        <position position="9"/>
    </location>
</feature>
<sequence>MLRIDIGSL</sequence>
<accession>A0A067EA08</accession>